<dbReference type="PROSITE" id="PS50113">
    <property type="entry name" value="PAC"/>
    <property type="match status" value="1"/>
</dbReference>
<dbReference type="InterPro" id="IPR000014">
    <property type="entry name" value="PAS"/>
</dbReference>
<evidence type="ECO:0000313" key="6">
    <source>
        <dbReference type="Proteomes" id="UP000483018"/>
    </source>
</evidence>
<keyword evidence="1" id="KW-0175">Coiled coil</keyword>
<proteinExistence type="predicted"/>
<feature type="domain" description="PAS" evidence="3">
    <location>
        <begin position="428"/>
        <end position="483"/>
    </location>
</feature>
<sequence>MKEHPKFEFIIHSVLLVIGVLLGVVLFYIHTYISDGIAILMIIGDVFLVLAFSFISWWKYKKNVYGQIDALMKNIESISKGEEADFAPSKAFEKVYNALESLRGHLKRQNRIKVKTFNIINALAVNIQLEKLLEDLLPKVIDATRSNWGAFYIASSVTNKLEIKASFGFSKNVYKEFDISIGEGFIGQAAQSNEIQIISDIPEDTAYCTRTFLGKIKPKSLMVVPISTQHELVGILVLASITDYQEEQIEVIKSIRYYLGMSVSNAMIYERTERLSKELQFQNQLIQNMNDELEEKVKERTDFLNNIINSIKDYSIVSMDKDGFITTWNKGAELLEGYKAEEIIGNHISTLYKDEDVKSGKVEKELEIAKTEGEYVEYGWRTKKNGENYFAEVLITPMYNKNNELIGFTNITKDITAMKNMEQALIYEKNFNQKLLESSTRALLLIDREGIIIQSNELISSLLGFTREEMKGKYFADYFDDPEMVDKSLKDMMRRGSLGEWKWNIRDKENNSLPVIVNAYEIMDHQGKGSEILLYLKIQEI</sequence>
<dbReference type="SUPFAM" id="SSF55785">
    <property type="entry name" value="PYP-like sensor domain (PAS domain)"/>
    <property type="match status" value="2"/>
</dbReference>
<dbReference type="InterPro" id="IPR013767">
    <property type="entry name" value="PAS_fold"/>
</dbReference>
<dbReference type="RefSeq" id="WP_158741154.1">
    <property type="nucleotide sequence ID" value="NZ_WSLF01000010.1"/>
</dbReference>
<dbReference type="GO" id="GO:0006355">
    <property type="term" value="P:regulation of DNA-templated transcription"/>
    <property type="evidence" value="ECO:0007669"/>
    <property type="project" value="InterPro"/>
</dbReference>
<feature type="transmembrane region" description="Helical" evidence="2">
    <location>
        <begin position="36"/>
        <end position="58"/>
    </location>
</feature>
<protein>
    <submittedName>
        <fullName evidence="5">PAS domain S-box protein</fullName>
    </submittedName>
</protein>
<accession>A0A7C8LSK8</accession>
<dbReference type="InterPro" id="IPR035965">
    <property type="entry name" value="PAS-like_dom_sf"/>
</dbReference>
<dbReference type="CDD" id="cd00130">
    <property type="entry name" value="PAS"/>
    <property type="match status" value="2"/>
</dbReference>
<dbReference type="AlphaFoldDB" id="A0A7C8LSK8"/>
<name>A0A7C8LSK8_9FIRM</name>
<dbReference type="NCBIfam" id="TIGR00229">
    <property type="entry name" value="sensory_box"/>
    <property type="match status" value="2"/>
</dbReference>
<dbReference type="InterPro" id="IPR003018">
    <property type="entry name" value="GAF"/>
</dbReference>
<evidence type="ECO:0000259" key="4">
    <source>
        <dbReference type="PROSITE" id="PS50113"/>
    </source>
</evidence>
<dbReference type="SMART" id="SM00065">
    <property type="entry name" value="GAF"/>
    <property type="match status" value="1"/>
</dbReference>
<dbReference type="Pfam" id="PF01590">
    <property type="entry name" value="GAF"/>
    <property type="match status" value="1"/>
</dbReference>
<dbReference type="InterPro" id="IPR052155">
    <property type="entry name" value="Biofilm_reg_signaling"/>
</dbReference>
<evidence type="ECO:0000256" key="2">
    <source>
        <dbReference type="SAM" id="Phobius"/>
    </source>
</evidence>
<dbReference type="PANTHER" id="PTHR44757:SF2">
    <property type="entry name" value="BIOFILM ARCHITECTURE MAINTENANCE PROTEIN MBAA"/>
    <property type="match status" value="1"/>
</dbReference>
<reference evidence="5 6" key="1">
    <citation type="submission" date="2019-12" db="EMBL/GenBank/DDBJ databases">
        <title>Defluviitalea raffinosedens, isolated from a biogas fermenter, genome sequencing and characterization.</title>
        <authorList>
            <person name="Rettenmaier R."/>
            <person name="Schneider M."/>
            <person name="Neuhaus K."/>
            <person name="Liebl W."/>
            <person name="Zverlov V."/>
        </authorList>
    </citation>
    <scope>NUCLEOTIDE SEQUENCE [LARGE SCALE GENOMIC DNA]</scope>
    <source>
        <strain evidence="5 6">249c-K6</strain>
    </source>
</reference>
<keyword evidence="6" id="KW-1185">Reference proteome</keyword>
<feature type="transmembrane region" description="Helical" evidence="2">
    <location>
        <begin position="9"/>
        <end position="30"/>
    </location>
</feature>
<dbReference type="PANTHER" id="PTHR44757">
    <property type="entry name" value="DIGUANYLATE CYCLASE DGCP"/>
    <property type="match status" value="1"/>
</dbReference>
<evidence type="ECO:0000313" key="5">
    <source>
        <dbReference type="EMBL" id="KAE9632980.1"/>
    </source>
</evidence>
<dbReference type="Gene3D" id="3.30.450.40">
    <property type="match status" value="1"/>
</dbReference>
<dbReference type="Proteomes" id="UP000483018">
    <property type="component" value="Unassembled WGS sequence"/>
</dbReference>
<feature type="coiled-coil region" evidence="1">
    <location>
        <begin position="272"/>
        <end position="306"/>
    </location>
</feature>
<dbReference type="EMBL" id="WSLF01000010">
    <property type="protein sequence ID" value="KAE9632980.1"/>
    <property type="molecule type" value="Genomic_DNA"/>
</dbReference>
<comment type="caution">
    <text evidence="5">The sequence shown here is derived from an EMBL/GenBank/DDBJ whole genome shotgun (WGS) entry which is preliminary data.</text>
</comment>
<evidence type="ECO:0000259" key="3">
    <source>
        <dbReference type="PROSITE" id="PS50112"/>
    </source>
</evidence>
<feature type="domain" description="PAC" evidence="4">
    <location>
        <begin position="374"/>
        <end position="427"/>
    </location>
</feature>
<dbReference type="PROSITE" id="PS50112">
    <property type="entry name" value="PAS"/>
    <property type="match status" value="2"/>
</dbReference>
<dbReference type="Pfam" id="PF00989">
    <property type="entry name" value="PAS"/>
    <property type="match status" value="1"/>
</dbReference>
<dbReference type="Gene3D" id="3.30.450.20">
    <property type="entry name" value="PAS domain"/>
    <property type="match status" value="2"/>
</dbReference>
<organism evidence="5 6">
    <name type="scientific">Defluviitalea raffinosedens</name>
    <dbReference type="NCBI Taxonomy" id="1450156"/>
    <lineage>
        <taxon>Bacteria</taxon>
        <taxon>Bacillati</taxon>
        <taxon>Bacillota</taxon>
        <taxon>Clostridia</taxon>
        <taxon>Lachnospirales</taxon>
        <taxon>Defluviitaleaceae</taxon>
        <taxon>Defluviitalea</taxon>
    </lineage>
</organism>
<dbReference type="SMART" id="SM00091">
    <property type="entry name" value="PAS"/>
    <property type="match status" value="2"/>
</dbReference>
<gene>
    <name evidence="5" type="ORF">GND95_10700</name>
</gene>
<keyword evidence="2" id="KW-0472">Membrane</keyword>
<dbReference type="SUPFAM" id="SSF55781">
    <property type="entry name" value="GAF domain-like"/>
    <property type="match status" value="1"/>
</dbReference>
<dbReference type="InterPro" id="IPR029016">
    <property type="entry name" value="GAF-like_dom_sf"/>
</dbReference>
<dbReference type="InterPro" id="IPR000700">
    <property type="entry name" value="PAS-assoc_C"/>
</dbReference>
<feature type="domain" description="PAS" evidence="3">
    <location>
        <begin position="300"/>
        <end position="356"/>
    </location>
</feature>
<dbReference type="OrthoDB" id="9803970at2"/>
<dbReference type="Pfam" id="PF13426">
    <property type="entry name" value="PAS_9"/>
    <property type="match status" value="1"/>
</dbReference>
<keyword evidence="2" id="KW-0812">Transmembrane</keyword>
<keyword evidence="2" id="KW-1133">Transmembrane helix</keyword>
<evidence type="ECO:0000256" key="1">
    <source>
        <dbReference type="SAM" id="Coils"/>
    </source>
</evidence>